<name>A0ABR7WNK5_9SPHI</name>
<reference evidence="1 2" key="1">
    <citation type="submission" date="2020-09" db="EMBL/GenBank/DDBJ databases">
        <title>Novel species of Mucilaginibacter isolated from a glacier on the Tibetan Plateau.</title>
        <authorList>
            <person name="Liu Q."/>
            <person name="Xin Y.-H."/>
        </authorList>
    </citation>
    <scope>NUCLEOTIDE SEQUENCE [LARGE SCALE GENOMIC DNA]</scope>
    <source>
        <strain evidence="1 2">ZT4R22</strain>
    </source>
</reference>
<sequence>MEKSSPIFKAKKPDAKNTLAANQIGILVILCYRDVIHNIRLRAKFAAGTAGVCGSALCGDAIRNRKDSL</sequence>
<protein>
    <submittedName>
        <fullName evidence="1">Uncharacterized protein</fullName>
    </submittedName>
</protein>
<evidence type="ECO:0000313" key="1">
    <source>
        <dbReference type="EMBL" id="MBD1363899.1"/>
    </source>
</evidence>
<dbReference type="RefSeq" id="WP_191188574.1">
    <property type="nucleotide sequence ID" value="NZ_JACWMY010000004.1"/>
</dbReference>
<evidence type="ECO:0000313" key="2">
    <source>
        <dbReference type="Proteomes" id="UP000606600"/>
    </source>
</evidence>
<dbReference type="Proteomes" id="UP000606600">
    <property type="component" value="Unassembled WGS sequence"/>
</dbReference>
<organism evidence="1 2">
    <name type="scientific">Mucilaginibacter pankratovii</name>
    <dbReference type="NCBI Taxonomy" id="2772110"/>
    <lineage>
        <taxon>Bacteria</taxon>
        <taxon>Pseudomonadati</taxon>
        <taxon>Bacteroidota</taxon>
        <taxon>Sphingobacteriia</taxon>
        <taxon>Sphingobacteriales</taxon>
        <taxon>Sphingobacteriaceae</taxon>
        <taxon>Mucilaginibacter</taxon>
    </lineage>
</organism>
<dbReference type="EMBL" id="JACWMY010000004">
    <property type="protein sequence ID" value="MBD1363899.1"/>
    <property type="molecule type" value="Genomic_DNA"/>
</dbReference>
<keyword evidence="2" id="KW-1185">Reference proteome</keyword>
<comment type="caution">
    <text evidence="1">The sequence shown here is derived from an EMBL/GenBank/DDBJ whole genome shotgun (WGS) entry which is preliminary data.</text>
</comment>
<proteinExistence type="predicted"/>
<gene>
    <name evidence="1" type="ORF">IDJ77_08775</name>
</gene>
<accession>A0ABR7WNK5</accession>